<comment type="similarity">
    <text evidence="2">Belongs to the OXA1/ALB3/YidC family. Type 1 subfamily.</text>
</comment>
<comment type="function">
    <text evidence="7">Required for the insertion and/or proper folding and/or complex formation of integral membrane proteins into the membrane. Involved in integration of membrane proteins that insert both dependently and independently of the Sec translocase complex, as well as at least some lipoproteins. Aids folding of multispanning membrane proteins.</text>
</comment>
<sequence>MSLLDPLSHALATVVAVAHAGLTGAGLDPGSGTTWVLSVAAVVVTVRLALVPLAVHGARQARAAARARPQLRALAERYRDRRDAASLRAYAEERRAVAAEHRLSPWGCLPLLAQLPVWFALYHLLTDVAAGTPVGALDGGLVASLGAATVLGVPLAQRGYLGAGAAHLAVVAGLALGAAALSFPTQRLALASADVPEAMARVQQLLPALSVAGLLVAGGFVPLALLVYWGLNNGWTLGQTVVLRRLVPVGSG</sequence>
<keyword evidence="16" id="KW-1185">Reference proteome</keyword>
<gene>
    <name evidence="15" type="primary">yidC</name>
    <name evidence="15" type="ORF">G5V58_14245</name>
</gene>
<keyword evidence="6 13" id="KW-0472">Membrane</keyword>
<dbReference type="Pfam" id="PF02096">
    <property type="entry name" value="60KD_IMP"/>
    <property type="match status" value="1"/>
</dbReference>
<dbReference type="InterPro" id="IPR001708">
    <property type="entry name" value="YidC/ALB3/OXA1/COX18"/>
</dbReference>
<dbReference type="Proteomes" id="UP000502996">
    <property type="component" value="Chromosome"/>
</dbReference>
<evidence type="ECO:0000256" key="3">
    <source>
        <dbReference type="ARBA" id="ARBA00015325"/>
    </source>
</evidence>
<evidence type="ECO:0000313" key="15">
    <source>
        <dbReference type="EMBL" id="QIG43771.1"/>
    </source>
</evidence>
<dbReference type="RefSeq" id="WP_165233923.1">
    <property type="nucleotide sequence ID" value="NZ_CP049257.1"/>
</dbReference>
<name>A0A6G6WEJ9_9ACTN</name>
<dbReference type="GO" id="GO:0032977">
    <property type="term" value="F:membrane insertase activity"/>
    <property type="evidence" value="ECO:0007669"/>
    <property type="project" value="InterPro"/>
</dbReference>
<evidence type="ECO:0000256" key="11">
    <source>
        <dbReference type="ARBA" id="ARBA00033342"/>
    </source>
</evidence>
<dbReference type="GO" id="GO:0005886">
    <property type="term" value="C:plasma membrane"/>
    <property type="evidence" value="ECO:0007669"/>
    <property type="project" value="TreeGrafter"/>
</dbReference>
<feature type="domain" description="Membrane insertase YidC/Oxa/ALB C-terminal" evidence="14">
    <location>
        <begin position="35"/>
        <end position="244"/>
    </location>
</feature>
<evidence type="ECO:0000313" key="16">
    <source>
        <dbReference type="Proteomes" id="UP000502996"/>
    </source>
</evidence>
<feature type="transmembrane region" description="Helical" evidence="13">
    <location>
        <begin position="103"/>
        <end position="122"/>
    </location>
</feature>
<dbReference type="PANTHER" id="PTHR12428:SF65">
    <property type="entry name" value="CYTOCHROME C OXIDASE ASSEMBLY PROTEIN COX18, MITOCHONDRIAL"/>
    <property type="match status" value="1"/>
</dbReference>
<evidence type="ECO:0000256" key="7">
    <source>
        <dbReference type="ARBA" id="ARBA00025034"/>
    </source>
</evidence>
<keyword evidence="4 12" id="KW-0812">Transmembrane</keyword>
<comment type="subcellular location">
    <subcellularLocation>
        <location evidence="1 12">Membrane</location>
        <topology evidence="1 12">Multi-pass membrane protein</topology>
    </subcellularLocation>
</comment>
<feature type="transmembrane region" description="Helical" evidence="13">
    <location>
        <begin position="35"/>
        <end position="58"/>
    </location>
</feature>
<evidence type="ECO:0000256" key="13">
    <source>
        <dbReference type="SAM" id="Phobius"/>
    </source>
</evidence>
<feature type="transmembrane region" description="Helical" evidence="13">
    <location>
        <begin position="134"/>
        <end position="153"/>
    </location>
</feature>
<evidence type="ECO:0000259" key="14">
    <source>
        <dbReference type="Pfam" id="PF02096"/>
    </source>
</evidence>
<evidence type="ECO:0000256" key="12">
    <source>
        <dbReference type="RuleBase" id="RU003945"/>
    </source>
</evidence>
<evidence type="ECO:0000256" key="6">
    <source>
        <dbReference type="ARBA" id="ARBA00023136"/>
    </source>
</evidence>
<organism evidence="15 16">
    <name type="scientific">Nocardioides anomalus</name>
    <dbReference type="NCBI Taxonomy" id="2712223"/>
    <lineage>
        <taxon>Bacteria</taxon>
        <taxon>Bacillati</taxon>
        <taxon>Actinomycetota</taxon>
        <taxon>Actinomycetes</taxon>
        <taxon>Propionibacteriales</taxon>
        <taxon>Nocardioidaceae</taxon>
        <taxon>Nocardioides</taxon>
    </lineage>
</organism>
<dbReference type="GO" id="GO:0051205">
    <property type="term" value="P:protein insertion into membrane"/>
    <property type="evidence" value="ECO:0007669"/>
    <property type="project" value="TreeGrafter"/>
</dbReference>
<evidence type="ECO:0000256" key="5">
    <source>
        <dbReference type="ARBA" id="ARBA00022989"/>
    </source>
</evidence>
<dbReference type="EMBL" id="CP049257">
    <property type="protein sequence ID" value="QIG43771.1"/>
    <property type="molecule type" value="Genomic_DNA"/>
</dbReference>
<feature type="transmembrane region" description="Helical" evidence="13">
    <location>
        <begin position="165"/>
        <end position="185"/>
    </location>
</feature>
<evidence type="ECO:0000256" key="1">
    <source>
        <dbReference type="ARBA" id="ARBA00004141"/>
    </source>
</evidence>
<evidence type="ECO:0000256" key="8">
    <source>
        <dbReference type="ARBA" id="ARBA00026028"/>
    </source>
</evidence>
<keyword evidence="5 13" id="KW-1133">Transmembrane helix</keyword>
<comment type="subunit">
    <text evidence="8">Interacts with the Sec translocase complex via SecD. Specifically interacts with transmembrane segments of nascent integral membrane proteins during membrane integration.</text>
</comment>
<evidence type="ECO:0000256" key="4">
    <source>
        <dbReference type="ARBA" id="ARBA00022692"/>
    </source>
</evidence>
<reference evidence="15 16" key="1">
    <citation type="submission" date="2020-02" db="EMBL/GenBank/DDBJ databases">
        <title>Full genome sequence of Nocardioides sp. R-3366.</title>
        <authorList>
            <person name="Im W.-T."/>
        </authorList>
    </citation>
    <scope>NUCLEOTIDE SEQUENCE [LARGE SCALE GENOMIC DNA]</scope>
    <source>
        <strain evidence="15 16">R-3366</strain>
    </source>
</reference>
<proteinExistence type="inferred from homology"/>
<evidence type="ECO:0000256" key="2">
    <source>
        <dbReference type="ARBA" id="ARBA00010527"/>
    </source>
</evidence>
<accession>A0A6G6WEJ9</accession>
<evidence type="ECO:0000256" key="9">
    <source>
        <dbReference type="ARBA" id="ARBA00031538"/>
    </source>
</evidence>
<dbReference type="InterPro" id="IPR028055">
    <property type="entry name" value="YidC/Oxa/ALB_C"/>
</dbReference>
<evidence type="ECO:0000256" key="10">
    <source>
        <dbReference type="ARBA" id="ARBA00033245"/>
    </source>
</evidence>
<dbReference type="KEGG" id="nano:G5V58_14245"/>
<feature type="transmembrane region" description="Helical" evidence="13">
    <location>
        <begin position="205"/>
        <end position="229"/>
    </location>
</feature>
<dbReference type="AlphaFoldDB" id="A0A6G6WEJ9"/>
<protein>
    <recommendedName>
        <fullName evidence="3">Membrane protein insertase YidC</fullName>
    </recommendedName>
    <alternativeName>
        <fullName evidence="11">Foldase YidC</fullName>
    </alternativeName>
    <alternativeName>
        <fullName evidence="10">Membrane integrase YidC</fullName>
    </alternativeName>
    <alternativeName>
        <fullName evidence="9">Membrane protein YidC</fullName>
    </alternativeName>
</protein>
<dbReference type="PANTHER" id="PTHR12428">
    <property type="entry name" value="OXA1"/>
    <property type="match status" value="1"/>
</dbReference>
<dbReference type="NCBIfam" id="TIGR03592">
    <property type="entry name" value="yidC_oxa1_cterm"/>
    <property type="match status" value="1"/>
</dbReference>